<evidence type="ECO:0000313" key="3">
    <source>
        <dbReference type="EMBL" id="GGK34191.1"/>
    </source>
</evidence>
<feature type="domain" description="PKD" evidence="2">
    <location>
        <begin position="58"/>
        <end position="108"/>
    </location>
</feature>
<dbReference type="PROSITE" id="PS51257">
    <property type="entry name" value="PROKAR_LIPOPROTEIN"/>
    <property type="match status" value="1"/>
</dbReference>
<reference evidence="3" key="1">
    <citation type="journal article" date="2014" name="Int. J. Syst. Evol. Microbiol.">
        <title>Complete genome sequence of Corynebacterium casei LMG S-19264T (=DSM 44701T), isolated from a smear-ripened cheese.</title>
        <authorList>
            <consortium name="US DOE Joint Genome Institute (JGI-PGF)"/>
            <person name="Walter F."/>
            <person name="Albersmeier A."/>
            <person name="Kalinowski J."/>
            <person name="Ruckert C."/>
        </authorList>
    </citation>
    <scope>NUCLEOTIDE SEQUENCE</scope>
    <source>
        <strain evidence="3">JCM 12862</strain>
    </source>
</reference>
<keyword evidence="1" id="KW-0732">Signal</keyword>
<dbReference type="PROSITE" id="PS50093">
    <property type="entry name" value="PKD"/>
    <property type="match status" value="1"/>
</dbReference>
<reference evidence="3" key="2">
    <citation type="submission" date="2020-09" db="EMBL/GenBank/DDBJ databases">
        <authorList>
            <person name="Sun Q."/>
            <person name="Ohkuma M."/>
        </authorList>
    </citation>
    <scope>NUCLEOTIDE SEQUENCE</scope>
    <source>
        <strain evidence="3">JCM 12862</strain>
    </source>
</reference>
<evidence type="ECO:0000256" key="1">
    <source>
        <dbReference type="SAM" id="SignalP"/>
    </source>
</evidence>
<protein>
    <recommendedName>
        <fullName evidence="2">PKD domain-containing protein</fullName>
    </recommendedName>
</protein>
<dbReference type="Pfam" id="PF18911">
    <property type="entry name" value="PKD_4"/>
    <property type="match status" value="1"/>
</dbReference>
<organism evidence="3 4">
    <name type="scientific">Yeosuana aromativorans</name>
    <dbReference type="NCBI Taxonomy" id="288019"/>
    <lineage>
        <taxon>Bacteria</taxon>
        <taxon>Pseudomonadati</taxon>
        <taxon>Bacteroidota</taxon>
        <taxon>Flavobacteriia</taxon>
        <taxon>Flavobacteriales</taxon>
        <taxon>Flavobacteriaceae</taxon>
        <taxon>Yeosuana</taxon>
    </lineage>
</organism>
<dbReference type="InterPro" id="IPR022409">
    <property type="entry name" value="PKD/Chitinase_dom"/>
</dbReference>
<feature type="signal peptide" evidence="1">
    <location>
        <begin position="1"/>
        <end position="17"/>
    </location>
</feature>
<evidence type="ECO:0000259" key="2">
    <source>
        <dbReference type="PROSITE" id="PS50093"/>
    </source>
</evidence>
<dbReference type="SUPFAM" id="SSF49299">
    <property type="entry name" value="PKD domain"/>
    <property type="match status" value="1"/>
</dbReference>
<dbReference type="Gene3D" id="2.60.40.10">
    <property type="entry name" value="Immunoglobulins"/>
    <property type="match status" value="1"/>
</dbReference>
<comment type="caution">
    <text evidence="3">The sequence shown here is derived from an EMBL/GenBank/DDBJ whole genome shotgun (WGS) entry which is preliminary data.</text>
</comment>
<dbReference type="InterPro" id="IPR000601">
    <property type="entry name" value="PKD_dom"/>
</dbReference>
<dbReference type="RefSeq" id="WP_188654819.1">
    <property type="nucleotide sequence ID" value="NZ_BMNR01000010.1"/>
</dbReference>
<dbReference type="Proteomes" id="UP000612329">
    <property type="component" value="Unassembled WGS sequence"/>
</dbReference>
<sequence>MKRLNFFYFLIIVSLLAGCGTDDNGTASDGGIIADFSYTVDENDASLFRFTNLSQGATSYRWDFGDLYFYCEKENPSYRYTKVGGQIDVTLTAMNDSGQEASITKTITAPEVLHVNIAIDGDFDDWADVPVVYDEGGSGATMQKIKIWGGGDFVNFYLEGNTSMKLEVVDMYINADGNSSTGLLSWQWPNGSGADFLVEGAFLNNDWGDFYAHNDPNGGWSWNWLTSADSYFTTSGVVNIDAQTNAIEFKIPKSALGSLGTSIGLAISELNSGWASVADFPKVTATSAFISYELPIESASLCE</sequence>
<name>A0A8J3FKP0_9FLAO</name>
<proteinExistence type="predicted"/>
<dbReference type="AlphaFoldDB" id="A0A8J3FKP0"/>
<dbReference type="InterPro" id="IPR013783">
    <property type="entry name" value="Ig-like_fold"/>
</dbReference>
<dbReference type="EMBL" id="BMNR01000010">
    <property type="protein sequence ID" value="GGK34191.1"/>
    <property type="molecule type" value="Genomic_DNA"/>
</dbReference>
<dbReference type="SMART" id="SM00089">
    <property type="entry name" value="PKD"/>
    <property type="match status" value="1"/>
</dbReference>
<keyword evidence="4" id="KW-1185">Reference proteome</keyword>
<feature type="chain" id="PRO_5035195911" description="PKD domain-containing protein" evidence="1">
    <location>
        <begin position="18"/>
        <end position="303"/>
    </location>
</feature>
<accession>A0A8J3FKP0</accession>
<evidence type="ECO:0000313" key="4">
    <source>
        <dbReference type="Proteomes" id="UP000612329"/>
    </source>
</evidence>
<gene>
    <name evidence="3" type="ORF">GCM10007962_30780</name>
</gene>
<dbReference type="InterPro" id="IPR035986">
    <property type="entry name" value="PKD_dom_sf"/>
</dbReference>
<dbReference type="CDD" id="cd00146">
    <property type="entry name" value="PKD"/>
    <property type="match status" value="1"/>
</dbReference>